<dbReference type="RefSeq" id="XP_007675231.1">
    <property type="nucleotide sequence ID" value="XM_007677041.1"/>
</dbReference>
<dbReference type="HOGENOM" id="CLU_1160927_0_0_1"/>
<evidence type="ECO:0000313" key="2">
    <source>
        <dbReference type="EMBL" id="EMC97296.1"/>
    </source>
</evidence>
<dbReference type="GeneID" id="19111936"/>
<dbReference type="Proteomes" id="UP000011761">
    <property type="component" value="Unassembled WGS sequence"/>
</dbReference>
<evidence type="ECO:0000313" key="3">
    <source>
        <dbReference type="Proteomes" id="UP000011761"/>
    </source>
</evidence>
<protein>
    <submittedName>
        <fullName evidence="2">Uncharacterized protein</fullName>
    </submittedName>
</protein>
<reference evidence="2 3" key="1">
    <citation type="journal article" date="2012" name="PLoS Pathog.">
        <title>Diverse lifestyles and strategies of plant pathogenesis encoded in the genomes of eighteen Dothideomycetes fungi.</title>
        <authorList>
            <person name="Ohm R.A."/>
            <person name="Feau N."/>
            <person name="Henrissat B."/>
            <person name="Schoch C.L."/>
            <person name="Horwitz B.A."/>
            <person name="Barry K.W."/>
            <person name="Condon B.J."/>
            <person name="Copeland A.C."/>
            <person name="Dhillon B."/>
            <person name="Glaser F."/>
            <person name="Hesse C.N."/>
            <person name="Kosti I."/>
            <person name="LaButti K."/>
            <person name="Lindquist E.A."/>
            <person name="Lucas S."/>
            <person name="Salamov A.A."/>
            <person name="Bradshaw R.E."/>
            <person name="Ciuffetti L."/>
            <person name="Hamelin R.C."/>
            <person name="Kema G.H.J."/>
            <person name="Lawrence C."/>
            <person name="Scott J.A."/>
            <person name="Spatafora J.W."/>
            <person name="Turgeon B.G."/>
            <person name="de Wit P.J.G.M."/>
            <person name="Zhong S."/>
            <person name="Goodwin S.B."/>
            <person name="Grigoriev I.V."/>
        </authorList>
    </citation>
    <scope>NUCLEOTIDE SEQUENCE [LARGE SCALE GENOMIC DNA]</scope>
    <source>
        <strain evidence="2 3">UAMH 10762</strain>
    </source>
</reference>
<feature type="region of interest" description="Disordered" evidence="1">
    <location>
        <begin position="109"/>
        <end position="137"/>
    </location>
</feature>
<accession>M2MKS6</accession>
<dbReference type="KEGG" id="bcom:BAUCODRAFT_33023"/>
<dbReference type="AlphaFoldDB" id="M2MKS6"/>
<sequence>MNTTLSPFQEPSLPIPVLSPAPVTELQGQTNMASSPFAIRVHFADDVEAPSHLVRQSQAGFMPAASVNKRSMSLSRLDDLAKKPKLSLTIDPHPPTPFPHTTVFEVPPNNTASSLDEHDSTNTSIASSPLRANEGAPTGSIVRDAARVETALFELIRELHWLQSELQRVDPIRGDTELMLGRCQRSLQLCHNIRLSFTYVNCSRAEHRDAARQELIDELVPHLDRLLETICGQPSSGTV</sequence>
<dbReference type="EMBL" id="KB445554">
    <property type="protein sequence ID" value="EMC97296.1"/>
    <property type="molecule type" value="Genomic_DNA"/>
</dbReference>
<proteinExistence type="predicted"/>
<keyword evidence="3" id="KW-1185">Reference proteome</keyword>
<evidence type="ECO:0000256" key="1">
    <source>
        <dbReference type="SAM" id="MobiDB-lite"/>
    </source>
</evidence>
<gene>
    <name evidence="2" type="ORF">BAUCODRAFT_33023</name>
</gene>
<name>M2MKS6_BAUPA</name>
<organism evidence="2 3">
    <name type="scientific">Baudoinia panamericana (strain UAMH 10762)</name>
    <name type="common">Angels' share fungus</name>
    <name type="synonym">Baudoinia compniacensis (strain UAMH 10762)</name>
    <dbReference type="NCBI Taxonomy" id="717646"/>
    <lineage>
        <taxon>Eukaryota</taxon>
        <taxon>Fungi</taxon>
        <taxon>Dikarya</taxon>
        <taxon>Ascomycota</taxon>
        <taxon>Pezizomycotina</taxon>
        <taxon>Dothideomycetes</taxon>
        <taxon>Dothideomycetidae</taxon>
        <taxon>Mycosphaerellales</taxon>
        <taxon>Teratosphaeriaceae</taxon>
        <taxon>Baudoinia</taxon>
    </lineage>
</organism>